<dbReference type="InterPro" id="IPR043148">
    <property type="entry name" value="TagF_C"/>
</dbReference>
<evidence type="ECO:0000313" key="2">
    <source>
        <dbReference type="Proteomes" id="UP000322035"/>
    </source>
</evidence>
<name>A0AAE6MAR1_CAMFE</name>
<accession>A0AAE6MAR1</accession>
<sequence length="453" mass="52107">MHYFIYPNGGHSKMLAHNLDLLGHSYTFLDDFKDSMSLESNLKFIKANGGGIEQNSPVLLACDSCSHKTRAVRKKLISNLENLNIKWADGFEFIADELLKFENINLENSVAILTTALFKNRHYGSIFDILLKNKVNIFIVNSYIQNYKNDKGFMGLSNILIPTNSLKYYKFKIVLSSVNLSYQNVCFTHKNSFAMVFSHHLTMLRSFIFTHKICDISKQESIDTFGSAVDCYYVAMMKSDHKYFNALNSKAKLLNLGYPSIDEQIKSYIPNNPQKCVLVLFRHSKAYEKIIEVMDKLLNLGYEVIFRPVPTFENNSDNLEIKNHFLGRKNFTYDTDPKISNQTLQKSMCAIGDYSSTIFSFPFTTLRPCLLFYPTDIMGDKFEIETINGKTLSLADKNLHIVSRTADELIQNIENLNLDEWKERILNYRNSEIYNLGHSSEAIAQFILDKIKP</sequence>
<organism evidence="1 2">
    <name type="scientific">Campylobacter fetus subsp. venerealis NCTC 10354</name>
    <dbReference type="NCBI Taxonomy" id="983328"/>
    <lineage>
        <taxon>Bacteria</taxon>
        <taxon>Pseudomonadati</taxon>
        <taxon>Campylobacterota</taxon>
        <taxon>Epsilonproteobacteria</taxon>
        <taxon>Campylobacterales</taxon>
        <taxon>Campylobacteraceae</taxon>
        <taxon>Campylobacter</taxon>
        <taxon>Campylobacter fetus subsp. venerealis bv. venerealis</taxon>
    </lineage>
</organism>
<proteinExistence type="predicted"/>
<evidence type="ECO:0008006" key="3">
    <source>
        <dbReference type="Google" id="ProtNLM"/>
    </source>
</evidence>
<dbReference type="AlphaFoldDB" id="A0AAE6MAR1"/>
<gene>
    <name evidence="1" type="ORF">CFVT_1688</name>
</gene>
<dbReference type="EMBL" id="CP043435">
    <property type="protein sequence ID" value="QEL45599.1"/>
    <property type="molecule type" value="Genomic_DNA"/>
</dbReference>
<protein>
    <recommendedName>
        <fullName evidence="3">CDP-Glycerol:Poly(Glycerophosphate) glycerophosphotransferase</fullName>
    </recommendedName>
</protein>
<evidence type="ECO:0000313" key="1">
    <source>
        <dbReference type="EMBL" id="QEL45599.1"/>
    </source>
</evidence>
<reference evidence="1 2" key="1">
    <citation type="submission" date="2019-08" db="EMBL/GenBank/DDBJ databases">
        <title>Complete genomes of the Campylobacter fetus subsp. venerealis, Campylobacter lari subsp. concheus, Campylobacter sputorum bv. sputorum and Campylobacter volucris type strains.</title>
        <authorList>
            <person name="Miller W.G."/>
            <person name="Yee E."/>
        </authorList>
    </citation>
    <scope>NUCLEOTIDE SEQUENCE [LARGE SCALE GENOMIC DNA]</scope>
    <source>
        <strain evidence="1 2">NCTC 10354</strain>
    </source>
</reference>
<dbReference type="Proteomes" id="UP000322035">
    <property type="component" value="Chromosome"/>
</dbReference>
<dbReference type="RefSeq" id="WP_231854839.1">
    <property type="nucleotide sequence ID" value="NZ_CP043435.1"/>
</dbReference>
<dbReference type="Gene3D" id="3.40.50.12580">
    <property type="match status" value="1"/>
</dbReference>